<protein>
    <submittedName>
        <fullName evidence="1">Uncharacterized protein</fullName>
    </submittedName>
</protein>
<comment type="caution">
    <text evidence="1">The sequence shown here is derived from an EMBL/GenBank/DDBJ whole genome shotgun (WGS) entry which is preliminary data.</text>
</comment>
<accession>A0AAD2FPB5</accession>
<evidence type="ECO:0000313" key="2">
    <source>
        <dbReference type="Proteomes" id="UP001295423"/>
    </source>
</evidence>
<keyword evidence="2" id="KW-1185">Reference proteome</keyword>
<name>A0AAD2FPB5_9STRA</name>
<reference evidence="1" key="1">
    <citation type="submission" date="2023-08" db="EMBL/GenBank/DDBJ databases">
        <authorList>
            <person name="Audoor S."/>
            <person name="Bilcke G."/>
        </authorList>
    </citation>
    <scope>NUCLEOTIDE SEQUENCE</scope>
</reference>
<organism evidence="1 2">
    <name type="scientific">Cylindrotheca closterium</name>
    <dbReference type="NCBI Taxonomy" id="2856"/>
    <lineage>
        <taxon>Eukaryota</taxon>
        <taxon>Sar</taxon>
        <taxon>Stramenopiles</taxon>
        <taxon>Ochrophyta</taxon>
        <taxon>Bacillariophyta</taxon>
        <taxon>Bacillariophyceae</taxon>
        <taxon>Bacillariophycidae</taxon>
        <taxon>Bacillariales</taxon>
        <taxon>Bacillariaceae</taxon>
        <taxon>Cylindrotheca</taxon>
    </lineage>
</organism>
<dbReference type="Proteomes" id="UP001295423">
    <property type="component" value="Unassembled WGS sequence"/>
</dbReference>
<dbReference type="AlphaFoldDB" id="A0AAD2FPB5"/>
<dbReference type="EMBL" id="CAKOGP040001739">
    <property type="protein sequence ID" value="CAJ1948077.1"/>
    <property type="molecule type" value="Genomic_DNA"/>
</dbReference>
<gene>
    <name evidence="1" type="ORF">CYCCA115_LOCUS11447</name>
</gene>
<proteinExistence type="predicted"/>
<sequence>MGKKSTRYEGRSEKWDPKKLATRLRSYKKANTILKRWDKKSEGQKKFCGISCTPLLELPIPLDAEKLTTKVILKKVCDMSGKKNRKSNNVVPNILLID</sequence>
<evidence type="ECO:0000313" key="1">
    <source>
        <dbReference type="EMBL" id="CAJ1948077.1"/>
    </source>
</evidence>